<accession>A0A0A9E9R2</accession>
<reference evidence="1" key="2">
    <citation type="journal article" date="2015" name="Data Brief">
        <title>Shoot transcriptome of the giant reed, Arundo donax.</title>
        <authorList>
            <person name="Barrero R.A."/>
            <person name="Guerrero F.D."/>
            <person name="Moolhuijzen P."/>
            <person name="Goolsby J.A."/>
            <person name="Tidwell J."/>
            <person name="Bellgard S.E."/>
            <person name="Bellgard M.I."/>
        </authorList>
    </citation>
    <scope>NUCLEOTIDE SEQUENCE</scope>
    <source>
        <tissue evidence="1">Shoot tissue taken approximately 20 cm above the soil surface</tissue>
    </source>
</reference>
<dbReference type="EMBL" id="GBRH01202122">
    <property type="protein sequence ID" value="JAD95773.1"/>
    <property type="molecule type" value="Transcribed_RNA"/>
</dbReference>
<reference evidence="1" key="1">
    <citation type="submission" date="2014-09" db="EMBL/GenBank/DDBJ databases">
        <authorList>
            <person name="Magalhaes I.L.F."/>
            <person name="Oliveira U."/>
            <person name="Santos F.R."/>
            <person name="Vidigal T.H.D.A."/>
            <person name="Brescovit A.D."/>
            <person name="Santos A.J."/>
        </authorList>
    </citation>
    <scope>NUCLEOTIDE SEQUENCE</scope>
    <source>
        <tissue evidence="1">Shoot tissue taken approximately 20 cm above the soil surface</tissue>
    </source>
</reference>
<proteinExistence type="predicted"/>
<organism evidence="1">
    <name type="scientific">Arundo donax</name>
    <name type="common">Giant reed</name>
    <name type="synonym">Donax arundinaceus</name>
    <dbReference type="NCBI Taxonomy" id="35708"/>
    <lineage>
        <taxon>Eukaryota</taxon>
        <taxon>Viridiplantae</taxon>
        <taxon>Streptophyta</taxon>
        <taxon>Embryophyta</taxon>
        <taxon>Tracheophyta</taxon>
        <taxon>Spermatophyta</taxon>
        <taxon>Magnoliopsida</taxon>
        <taxon>Liliopsida</taxon>
        <taxon>Poales</taxon>
        <taxon>Poaceae</taxon>
        <taxon>PACMAD clade</taxon>
        <taxon>Arundinoideae</taxon>
        <taxon>Arundineae</taxon>
        <taxon>Arundo</taxon>
    </lineage>
</organism>
<evidence type="ECO:0000313" key="1">
    <source>
        <dbReference type="EMBL" id="JAD95773.1"/>
    </source>
</evidence>
<protein>
    <submittedName>
        <fullName evidence="1">Uncharacterized protein</fullName>
    </submittedName>
</protein>
<name>A0A0A9E9R2_ARUDO</name>
<sequence length="100" mass="11843">MHCCITSWCTMWDRTHFDTLHPSTSQLHFYHHFCRNHVPLYQKSIDLVDTPFCTAFHTNYRQSPSSPPWTILVTACYKYKYQQENTFPSPLLNAPSHSCF</sequence>
<dbReference type="AlphaFoldDB" id="A0A0A9E9R2"/>